<organism evidence="1 2">
    <name type="scientific">Tenacibaculum finnmarkense genomovar ulcerans</name>
    <dbReference type="NCBI Taxonomy" id="2781388"/>
    <lineage>
        <taxon>Bacteria</taxon>
        <taxon>Pseudomonadati</taxon>
        <taxon>Bacteroidota</taxon>
        <taxon>Flavobacteriia</taxon>
        <taxon>Flavobacteriales</taxon>
        <taxon>Flavobacteriaceae</taxon>
        <taxon>Tenacibaculum</taxon>
        <taxon>Tenacibaculum finnmarkense</taxon>
    </lineage>
</organism>
<evidence type="ECO:0000313" key="1">
    <source>
        <dbReference type="EMBL" id="SOU89359.1"/>
    </source>
</evidence>
<dbReference type="RefSeq" id="WP_172505631.1">
    <property type="nucleotide sequence ID" value="NZ_OENE01000026.1"/>
</dbReference>
<gene>
    <name evidence="1" type="ORF">TNO010_320004</name>
</gene>
<accession>A0A2I2M9Y3</accession>
<proteinExistence type="predicted"/>
<name>A0A2I2M9Y3_9FLAO</name>
<dbReference type="EMBL" id="OENE01000026">
    <property type="protein sequence ID" value="SOU89359.1"/>
    <property type="molecule type" value="Genomic_DNA"/>
</dbReference>
<evidence type="ECO:0008006" key="3">
    <source>
        <dbReference type="Google" id="ProtNLM"/>
    </source>
</evidence>
<dbReference type="PROSITE" id="PS51257">
    <property type="entry name" value="PROKAR_LIPOPROTEIN"/>
    <property type="match status" value="1"/>
</dbReference>
<dbReference type="Proteomes" id="UP000490060">
    <property type="component" value="Unassembled WGS sequence"/>
</dbReference>
<reference evidence="1 2" key="1">
    <citation type="submission" date="2017-11" db="EMBL/GenBank/DDBJ databases">
        <authorList>
            <person name="Duchaud E."/>
        </authorList>
    </citation>
    <scope>NUCLEOTIDE SEQUENCE [LARGE SCALE GENOMIC DNA]</scope>
    <source>
        <strain evidence="1 2">TNO010</strain>
    </source>
</reference>
<evidence type="ECO:0000313" key="2">
    <source>
        <dbReference type="Proteomes" id="UP000490060"/>
    </source>
</evidence>
<protein>
    <recommendedName>
        <fullName evidence="3">Lipoprotein</fullName>
    </recommendedName>
</protein>
<dbReference type="AlphaFoldDB" id="A0A2I2M9Y3"/>
<sequence>MKNTHILILFAFLLAGCVSTKITKEEKEIFEILNKITYQHNNITDEDIDYHTIADFLNENEILKLKTWKSTEPTLKNFYNTECIGCSNNINKLTPIYRVEKGNFVHFGLKKSIGIENLVFNKKGDFITHFFTYQSYSQAQIEKELKKRGNDTYVISGIFPTIINTNEIHLKHLEYSNQTDNSEWYNTAFPMELEYYINVKEKQHVLRFKFNGGFYSYQKDDKNDDHRMIHFFEPKFVANAVDFNQLSSFSSKTKGYYGEATFFLIKIEKKMNLSVVINSKIVEKKFQFSILENNSFNTIEQYVNKHSELYTTYNKNLEKGEYLIRVINGKSTYWNMPLYDLNLKKIIL</sequence>